<evidence type="ECO:0000313" key="1">
    <source>
        <dbReference type="EMBL" id="GID65264.1"/>
    </source>
</evidence>
<comment type="caution">
    <text evidence="1">The sequence shown here is derived from an EMBL/GenBank/DDBJ whole genome shotgun (WGS) entry which is preliminary data.</text>
</comment>
<protein>
    <submittedName>
        <fullName evidence="1">Uncharacterized protein</fullName>
    </submittedName>
</protein>
<dbReference type="RefSeq" id="WP_203741211.1">
    <property type="nucleotide sequence ID" value="NZ_BAAAUC010000018.1"/>
</dbReference>
<sequence length="837" mass="89839">MAPFDKHSANTGEIEARAADFERLAGKALDLRTVTDKAFQPAEADWDGMCAEELKAAPEPVRRAAQETSSALAWVAAPLRYWEGRVTAFNAAVDRIAGALDGAAKDDFGATGPAGTAPTSQQVADARSEAMADARRQWWVAYNTDIVEGSSTAAGMLRDGPTEVNLKAARDAGALPVTPGVFTVFPAYWHTVNMEAAAGRADELAKKIKDPTYVPTAAELEELRNLVRDYGKDKVFAYNFLDDLGPKGLLELNGTLATYQLDNPGKDVSDGVVFDAGTADLVRDLQIGLGVALATATKTTGTRSGPRGENYYPGKYELSSQWTTDLMIAGRQKMTIGDPGSVARYAEGVYGYQLLGPLLRNGDYDARFLALVGGDIVDFEMSQGKNSALWTEARGENLRLDWTQGYEDNTVPAGYDPVNALMDQLARNGEGTRDLLTDLSTYTTDGPKDGRLPRLDYLLTDRNWDATADTPGGPGWQRELLEHKDDYKNTALDKFGTALEEATVHESTPESRRIVASIIHEVNVDEQAQGYANGEDPGTGGKAADFAATDLINPDLRDSLGKITAAYITDVNLNISDGHPVDESTHFSVEKQEYVVRFLADLGKDEGARADITGAEAVYAAHEYHEILSGNRTPGDGIDGYLRGMEVVSQNYGSVVGALDVGATSAHNVTSAEQDAKFNEGVEKRYAIIGKVVDELVGKATEKIPVPFVGDFIGEKAGDLVSDAEDEAKQDNGGRTAFENGVTLGAGRHDAVDIAELSLYKSGKLENLPAVLLVNGEPKPIDEWSERDQQAWNRYKAEYGQSTVGNAAKNAGNSYQAGYDWASKIANGGSDAPKGGN</sequence>
<gene>
    <name evidence="1" type="ORF">Acy02nite_31450</name>
</gene>
<dbReference type="AlphaFoldDB" id="A0A919IGI4"/>
<accession>A0A919IGI4</accession>
<dbReference type="EMBL" id="BOMH01000022">
    <property type="protein sequence ID" value="GID65264.1"/>
    <property type="molecule type" value="Genomic_DNA"/>
</dbReference>
<evidence type="ECO:0000313" key="2">
    <source>
        <dbReference type="Proteomes" id="UP000619479"/>
    </source>
</evidence>
<name>A0A919IGI4_9ACTN</name>
<dbReference type="Proteomes" id="UP000619479">
    <property type="component" value="Unassembled WGS sequence"/>
</dbReference>
<proteinExistence type="predicted"/>
<organism evidence="1 2">
    <name type="scientific">Actinoplanes cyaneus</name>
    <dbReference type="NCBI Taxonomy" id="52696"/>
    <lineage>
        <taxon>Bacteria</taxon>
        <taxon>Bacillati</taxon>
        <taxon>Actinomycetota</taxon>
        <taxon>Actinomycetes</taxon>
        <taxon>Micromonosporales</taxon>
        <taxon>Micromonosporaceae</taxon>
        <taxon>Actinoplanes</taxon>
    </lineage>
</organism>
<keyword evidence="2" id="KW-1185">Reference proteome</keyword>
<reference evidence="1" key="1">
    <citation type="submission" date="2021-01" db="EMBL/GenBank/DDBJ databases">
        <title>Whole genome shotgun sequence of Actinoplanes cyaneus NBRC 14990.</title>
        <authorList>
            <person name="Komaki H."/>
            <person name="Tamura T."/>
        </authorList>
    </citation>
    <scope>NUCLEOTIDE SEQUENCE</scope>
    <source>
        <strain evidence="1">NBRC 14990</strain>
    </source>
</reference>